<reference evidence="1 2" key="1">
    <citation type="journal article" date="2013" name="Genome Biol.">
        <title>The genome sequence of the most widely cultivated cacao type and its use to identify candidate genes regulating pod color.</title>
        <authorList>
            <person name="Motamayor J.C."/>
            <person name="Mockaitis K."/>
            <person name="Schmutz J."/>
            <person name="Haiminen N."/>
            <person name="Iii D.L."/>
            <person name="Cornejo O."/>
            <person name="Findley S.D."/>
            <person name="Zheng P."/>
            <person name="Utro F."/>
            <person name="Royaert S."/>
            <person name="Saski C."/>
            <person name="Jenkins J."/>
            <person name="Podicheti R."/>
            <person name="Zhao M."/>
            <person name="Scheffler B.E."/>
            <person name="Stack J.C."/>
            <person name="Feltus F.A."/>
            <person name="Mustiga G.M."/>
            <person name="Amores F."/>
            <person name="Phillips W."/>
            <person name="Marelli J.P."/>
            <person name="May G.D."/>
            <person name="Shapiro H."/>
            <person name="Ma J."/>
            <person name="Bustamante C.D."/>
            <person name="Schnell R.J."/>
            <person name="Main D."/>
            <person name="Gilbert D."/>
            <person name="Parida L."/>
            <person name="Kuhn D.N."/>
        </authorList>
    </citation>
    <scope>NUCLEOTIDE SEQUENCE [LARGE SCALE GENOMIC DNA]</scope>
    <source>
        <strain evidence="2">cv. Matina 1-6</strain>
    </source>
</reference>
<dbReference type="Gene3D" id="3.10.10.10">
    <property type="entry name" value="HIV Type 1 Reverse Transcriptase, subunit A, domain 1"/>
    <property type="match status" value="1"/>
</dbReference>
<keyword evidence="2" id="KW-1185">Reference proteome</keyword>
<dbReference type="InterPro" id="IPR032567">
    <property type="entry name" value="RTL1-rel"/>
</dbReference>
<dbReference type="Proteomes" id="UP000026915">
    <property type="component" value="Chromosome 10"/>
</dbReference>
<dbReference type="InParanoid" id="A0A061FWL7"/>
<dbReference type="PANTHER" id="PTHR15503">
    <property type="entry name" value="LDOC1 RELATED"/>
    <property type="match status" value="1"/>
</dbReference>
<evidence type="ECO:0000313" key="1">
    <source>
        <dbReference type="EMBL" id="EOY19174.1"/>
    </source>
</evidence>
<sequence>MIKRQPVTRSRCPRRFIPLVGFEVRPSLVKKEVNFSWNFLIKLYTLVLFDLRSTHSFVYLHFVLKLDRFCSHMEETLIVTTPLEEIFAVECVYKSCVLASCFAKVDYYRKLVKFKFLKESSFVIYRHCSLVSMGNVSKVASRPMPRQEGHRYLEMPRDVLLEEGSVDFVPSVGEYLDVFLEQLLELPPEREIEFCIDLVLNMQPIWILPYQMGLAKLKELQEKLEDLLNKGCTHPSVSP</sequence>
<accession>A0A061FWL7</accession>
<name>A0A061FWL7_THECC</name>
<gene>
    <name evidence="1" type="ORF">TCM_043976</name>
</gene>
<dbReference type="Gramene" id="EOY19174">
    <property type="protein sequence ID" value="EOY19174"/>
    <property type="gene ID" value="TCM_043976"/>
</dbReference>
<dbReference type="AlphaFoldDB" id="A0A061FWL7"/>
<dbReference type="eggNOG" id="KOG0017">
    <property type="taxonomic scope" value="Eukaryota"/>
</dbReference>
<protein>
    <submittedName>
        <fullName evidence="1">Uncharacterized protein</fullName>
    </submittedName>
</protein>
<dbReference type="EMBL" id="CM001888">
    <property type="protein sequence ID" value="EOY19174.1"/>
    <property type="molecule type" value="Genomic_DNA"/>
</dbReference>
<dbReference type="SUPFAM" id="SSF56672">
    <property type="entry name" value="DNA/RNA polymerases"/>
    <property type="match status" value="1"/>
</dbReference>
<proteinExistence type="predicted"/>
<organism evidence="1 2">
    <name type="scientific">Theobroma cacao</name>
    <name type="common">Cacao</name>
    <name type="synonym">Cocoa</name>
    <dbReference type="NCBI Taxonomy" id="3641"/>
    <lineage>
        <taxon>Eukaryota</taxon>
        <taxon>Viridiplantae</taxon>
        <taxon>Streptophyta</taxon>
        <taxon>Embryophyta</taxon>
        <taxon>Tracheophyta</taxon>
        <taxon>Spermatophyta</taxon>
        <taxon>Magnoliopsida</taxon>
        <taxon>eudicotyledons</taxon>
        <taxon>Gunneridae</taxon>
        <taxon>Pentapetalae</taxon>
        <taxon>rosids</taxon>
        <taxon>malvids</taxon>
        <taxon>Malvales</taxon>
        <taxon>Malvaceae</taxon>
        <taxon>Byttnerioideae</taxon>
        <taxon>Theobroma</taxon>
    </lineage>
</organism>
<dbReference type="InterPro" id="IPR043502">
    <property type="entry name" value="DNA/RNA_pol_sf"/>
</dbReference>
<dbReference type="OMA" id="EIFAVEC"/>
<evidence type="ECO:0000313" key="2">
    <source>
        <dbReference type="Proteomes" id="UP000026915"/>
    </source>
</evidence>
<dbReference type="PANTHER" id="PTHR15503:SF45">
    <property type="entry name" value="RNA-DIRECTED DNA POLYMERASE HOMOLOG"/>
    <property type="match status" value="1"/>
</dbReference>
<dbReference type="Pfam" id="PF08284">
    <property type="entry name" value="RVP_2"/>
    <property type="match status" value="1"/>
</dbReference>
<dbReference type="HOGENOM" id="CLU_1162865_0_0_1"/>